<reference evidence="2" key="1">
    <citation type="submission" date="2013-10" db="EMBL/GenBank/DDBJ databases">
        <title>Genomic analysis of the causative agents of coccidiosis in chickens.</title>
        <authorList>
            <person name="Reid A.J."/>
            <person name="Blake D."/>
            <person name="Billington K."/>
            <person name="Browne H."/>
            <person name="Dunn M."/>
            <person name="Hung S."/>
            <person name="Kawahara F."/>
            <person name="Miranda-Saavedra D."/>
            <person name="Mourier T."/>
            <person name="Nagra H."/>
            <person name="Otto T.D."/>
            <person name="Rawlings N."/>
            <person name="Sanchez A."/>
            <person name="Sanders M."/>
            <person name="Subramaniam C."/>
            <person name="Tay Y."/>
            <person name="Dear P."/>
            <person name="Doerig C."/>
            <person name="Gruber A."/>
            <person name="Parkinson J."/>
            <person name="Shirley M."/>
            <person name="Wan K.L."/>
            <person name="Berriman M."/>
            <person name="Tomley F."/>
            <person name="Pain A."/>
        </authorList>
    </citation>
    <scope>NUCLEOTIDE SEQUENCE [LARGE SCALE GENOMIC DNA]</scope>
    <source>
        <strain evidence="2">Weybridge</strain>
    </source>
</reference>
<protein>
    <submittedName>
        <fullName evidence="2">Uncharacterized protein</fullName>
    </submittedName>
</protein>
<feature type="compositionally biased region" description="Polar residues" evidence="1">
    <location>
        <begin position="97"/>
        <end position="120"/>
    </location>
</feature>
<dbReference type="Proteomes" id="UP000030763">
    <property type="component" value="Unassembled WGS sequence"/>
</dbReference>
<feature type="compositionally biased region" description="Basic residues" evidence="1">
    <location>
        <begin position="76"/>
        <end position="85"/>
    </location>
</feature>
<evidence type="ECO:0000313" key="3">
    <source>
        <dbReference type="Proteomes" id="UP000030763"/>
    </source>
</evidence>
<dbReference type="AlphaFoldDB" id="U6MD46"/>
<dbReference type="GeneID" id="25334614"/>
<keyword evidence="3" id="KW-1185">Reference proteome</keyword>
<gene>
    <name evidence="2" type="ORF">EMWEY_00006280</name>
</gene>
<dbReference type="RefSeq" id="XP_013337039.1">
    <property type="nucleotide sequence ID" value="XM_013481585.1"/>
</dbReference>
<evidence type="ECO:0000313" key="2">
    <source>
        <dbReference type="EMBL" id="CDJ60389.1"/>
    </source>
</evidence>
<proteinExistence type="predicted"/>
<dbReference type="VEuPathDB" id="ToxoDB:EMWEY_00006280"/>
<feature type="region of interest" description="Disordered" evidence="1">
    <location>
        <begin position="38"/>
        <end position="131"/>
    </location>
</feature>
<reference evidence="2" key="2">
    <citation type="submission" date="2013-10" db="EMBL/GenBank/DDBJ databases">
        <authorList>
            <person name="Aslett M."/>
        </authorList>
    </citation>
    <scope>NUCLEOTIDE SEQUENCE [LARGE SCALE GENOMIC DNA]</scope>
    <source>
        <strain evidence="2">Weybridge</strain>
    </source>
</reference>
<sequence>MKACVLNGPLQKLEETFDLQLCRRSEILVLARNRRPDVTVPKASKHEAATPNWAFRPTLNPGESPKQSNAGELPHKVLRKSKKVKKEAEDGEAEAKTGTNKQLPGSSFRTQESKSPQQRNETNKAAKGGESLKCRKGRSYLSNLSVRNAFIHMAVDTNSASINYLAELEKKRRDKEALRLARQKQL</sequence>
<accession>U6MD46</accession>
<dbReference type="EMBL" id="HG721840">
    <property type="protein sequence ID" value="CDJ60389.1"/>
    <property type="molecule type" value="Genomic_DNA"/>
</dbReference>
<organism evidence="2 3">
    <name type="scientific">Eimeria maxima</name>
    <name type="common">Coccidian parasite</name>
    <dbReference type="NCBI Taxonomy" id="5804"/>
    <lineage>
        <taxon>Eukaryota</taxon>
        <taxon>Sar</taxon>
        <taxon>Alveolata</taxon>
        <taxon>Apicomplexa</taxon>
        <taxon>Conoidasida</taxon>
        <taxon>Coccidia</taxon>
        <taxon>Eucoccidiorida</taxon>
        <taxon>Eimeriorina</taxon>
        <taxon>Eimeriidae</taxon>
        <taxon>Eimeria</taxon>
    </lineage>
</organism>
<name>U6MD46_EIMMA</name>
<evidence type="ECO:0000256" key="1">
    <source>
        <dbReference type="SAM" id="MobiDB-lite"/>
    </source>
</evidence>